<dbReference type="EMBL" id="SHMQ01000006">
    <property type="protein sequence ID" value="RZV39764.1"/>
    <property type="molecule type" value="Genomic_DNA"/>
</dbReference>
<keyword evidence="6" id="KW-0408">Iron</keyword>
<comment type="caution">
    <text evidence="10">The sequence shown here is derived from an EMBL/GenBank/DDBJ whole genome shotgun (WGS) entry which is preliminary data.</text>
</comment>
<dbReference type="InterPro" id="IPR006638">
    <property type="entry name" value="Elp3/MiaA/NifB-like_rSAM"/>
</dbReference>
<evidence type="ECO:0000313" key="11">
    <source>
        <dbReference type="Proteomes" id="UP000322454"/>
    </source>
</evidence>
<feature type="domain" description="MTTase N-terminal" evidence="8">
    <location>
        <begin position="24"/>
        <end position="134"/>
    </location>
</feature>
<dbReference type="Proteomes" id="UP000322454">
    <property type="component" value="Unassembled WGS sequence"/>
</dbReference>
<evidence type="ECO:0000256" key="1">
    <source>
        <dbReference type="ARBA" id="ARBA00001966"/>
    </source>
</evidence>
<evidence type="ECO:0000256" key="5">
    <source>
        <dbReference type="ARBA" id="ARBA00022723"/>
    </source>
</evidence>
<keyword evidence="3 10" id="KW-0808">Transferase</keyword>
<proteinExistence type="predicted"/>
<protein>
    <submittedName>
        <fullName evidence="10">MiaB/RimO family radical SAM methylthiotransferase</fullName>
        <ecNumber evidence="10">2.8.4.-</ecNumber>
    </submittedName>
</protein>
<dbReference type="SMART" id="SM00729">
    <property type="entry name" value="Elp3"/>
    <property type="match status" value="1"/>
</dbReference>
<dbReference type="Gene3D" id="3.40.50.12160">
    <property type="entry name" value="Methylthiotransferase, N-terminal domain"/>
    <property type="match status" value="1"/>
</dbReference>
<feature type="domain" description="Radical SAM core" evidence="9">
    <location>
        <begin position="141"/>
        <end position="370"/>
    </location>
</feature>
<dbReference type="InterPro" id="IPR007197">
    <property type="entry name" value="rSAM"/>
</dbReference>
<dbReference type="SFLD" id="SFLDG01082">
    <property type="entry name" value="B12-binding_domain_containing"/>
    <property type="match status" value="1"/>
</dbReference>
<reference evidence="10 11" key="1">
    <citation type="submission" date="2019-01" db="EMBL/GenBank/DDBJ databases">
        <title>Insights into ecological role of a new deltaproteobacterial order Candidatus Sinidesulfobacterales (Sva0485) by metagenomics and metatranscriptomics.</title>
        <authorList>
            <person name="Tan S."/>
            <person name="Liu J."/>
            <person name="Fang Y."/>
            <person name="Hedlund B."/>
            <person name="Lian Z.-H."/>
            <person name="Huang L.-Y."/>
            <person name="Li J.-T."/>
            <person name="Huang L.-N."/>
            <person name="Li W.-J."/>
            <person name="Jiang H.-C."/>
            <person name="Dong H.-L."/>
            <person name="Shu W.-S."/>
        </authorList>
    </citation>
    <scope>NUCLEOTIDE SEQUENCE [LARGE SCALE GENOMIC DNA]</scope>
    <source>
        <strain evidence="10">AP4</strain>
    </source>
</reference>
<dbReference type="NCBIfam" id="TIGR00089">
    <property type="entry name" value="MiaB/RimO family radical SAM methylthiotransferase"/>
    <property type="match status" value="1"/>
</dbReference>
<dbReference type="EC" id="2.8.4.-" evidence="10"/>
<dbReference type="Pfam" id="PF04055">
    <property type="entry name" value="Radical_SAM"/>
    <property type="match status" value="1"/>
</dbReference>
<evidence type="ECO:0000256" key="4">
    <source>
        <dbReference type="ARBA" id="ARBA00022691"/>
    </source>
</evidence>
<dbReference type="InterPro" id="IPR013848">
    <property type="entry name" value="Methylthiotransferase_N"/>
</dbReference>
<dbReference type="InterPro" id="IPR038135">
    <property type="entry name" value="Methylthiotransferase_N_sf"/>
</dbReference>
<keyword evidence="4" id="KW-0949">S-adenosyl-L-methionine</keyword>
<evidence type="ECO:0000256" key="7">
    <source>
        <dbReference type="ARBA" id="ARBA00023014"/>
    </source>
</evidence>
<organism evidence="10 11">
    <name type="scientific">Candidatus Acidulodesulfobacterium acidiphilum</name>
    <dbReference type="NCBI Taxonomy" id="2597224"/>
    <lineage>
        <taxon>Bacteria</taxon>
        <taxon>Deltaproteobacteria</taxon>
        <taxon>Candidatus Acidulodesulfobacterales</taxon>
        <taxon>Candidatus Acidulodesulfobacterium</taxon>
    </lineage>
</organism>
<sequence>MTITENIIAELFGKENLHGKKETVKCAVVSSGCKLNQFESGQLSEIFKRFNISAAEYGEPEIDVFLINTCTVTDKADIETERTVRKIKKRYPESRLIITGCSVQINKNRFLDIDGLKLMDNAKKAELIKNSADEFPNSVFNQKRTRPYLKIQEGCELECSYCIIPKARPVKWSLGIKKVLRYIEEFDRQGFSEIILTGVNIGSYKDKKSGSGLKELLIAAEELKNGVKIRISSIDPIYIDDEMIKIFADSRKIRNHFHIPLQSASNRILKLMKRNYSFNDYLKITEKICESVPDAAIGTDIISGFPGETENDFYETMENIEKLPIYYIHAFSYSDREGTVSYFLKPKIKETEIKRRTGIIREISLKKKIKFHNKFRGKTLEFLSLTDDKAISSNYIKAKISGNPKLTQGTEFKGKIINIGGRVRKDEVSEVTVEIEAFI</sequence>
<evidence type="ECO:0000259" key="8">
    <source>
        <dbReference type="PROSITE" id="PS51449"/>
    </source>
</evidence>
<dbReference type="SUPFAM" id="SSF102114">
    <property type="entry name" value="Radical SAM enzymes"/>
    <property type="match status" value="1"/>
</dbReference>
<dbReference type="Gene3D" id="3.30.750.200">
    <property type="match status" value="1"/>
</dbReference>
<dbReference type="InterPro" id="IPR005839">
    <property type="entry name" value="Methylthiotransferase"/>
</dbReference>
<keyword evidence="7" id="KW-0411">Iron-sulfur</keyword>
<dbReference type="CDD" id="cd01335">
    <property type="entry name" value="Radical_SAM"/>
    <property type="match status" value="1"/>
</dbReference>
<dbReference type="PANTHER" id="PTHR11918">
    <property type="entry name" value="RADICAL SAM PROTEINS"/>
    <property type="match status" value="1"/>
</dbReference>
<dbReference type="SFLD" id="SFLDS00029">
    <property type="entry name" value="Radical_SAM"/>
    <property type="match status" value="1"/>
</dbReference>
<dbReference type="GO" id="GO:0046872">
    <property type="term" value="F:metal ion binding"/>
    <property type="evidence" value="ECO:0007669"/>
    <property type="project" value="UniProtKB-KW"/>
</dbReference>
<dbReference type="PROSITE" id="PS51449">
    <property type="entry name" value="MTTASE_N"/>
    <property type="match status" value="1"/>
</dbReference>
<evidence type="ECO:0000256" key="3">
    <source>
        <dbReference type="ARBA" id="ARBA00022679"/>
    </source>
</evidence>
<evidence type="ECO:0000259" key="9">
    <source>
        <dbReference type="PROSITE" id="PS51918"/>
    </source>
</evidence>
<name>A0A520XEZ9_9DELT</name>
<dbReference type="PROSITE" id="PS51918">
    <property type="entry name" value="RADICAL_SAM"/>
    <property type="match status" value="1"/>
</dbReference>
<dbReference type="InterPro" id="IPR058240">
    <property type="entry name" value="rSAM_sf"/>
</dbReference>
<dbReference type="AlphaFoldDB" id="A0A520XEZ9"/>
<evidence type="ECO:0000256" key="2">
    <source>
        <dbReference type="ARBA" id="ARBA00022485"/>
    </source>
</evidence>
<keyword evidence="2" id="KW-0004">4Fe-4S</keyword>
<dbReference type="Gene3D" id="3.30.750.210">
    <property type="match status" value="1"/>
</dbReference>
<dbReference type="GO" id="GO:0035598">
    <property type="term" value="F:tRNA (N(6)-L-threonylcarbamoyladenosine(37)-C(2))-methylthiotransferase activity"/>
    <property type="evidence" value="ECO:0007669"/>
    <property type="project" value="TreeGrafter"/>
</dbReference>
<evidence type="ECO:0000313" key="10">
    <source>
        <dbReference type="EMBL" id="RZV39764.1"/>
    </source>
</evidence>
<comment type="cofactor">
    <cofactor evidence="1">
        <name>[4Fe-4S] cluster</name>
        <dbReference type="ChEBI" id="CHEBI:49883"/>
    </cofactor>
</comment>
<gene>
    <name evidence="10" type="ORF">EVJ48_03515</name>
</gene>
<keyword evidence="5" id="KW-0479">Metal-binding</keyword>
<evidence type="ECO:0000256" key="6">
    <source>
        <dbReference type="ARBA" id="ARBA00023004"/>
    </source>
</evidence>
<dbReference type="Pfam" id="PF00919">
    <property type="entry name" value="UPF0004"/>
    <property type="match status" value="1"/>
</dbReference>
<accession>A0A520XEZ9</accession>
<dbReference type="GO" id="GO:0051539">
    <property type="term" value="F:4 iron, 4 sulfur cluster binding"/>
    <property type="evidence" value="ECO:0007669"/>
    <property type="project" value="UniProtKB-KW"/>
</dbReference>
<dbReference type="PANTHER" id="PTHR11918:SF45">
    <property type="entry name" value="THREONYLCARBAMOYLADENOSINE TRNA METHYLTHIOTRANSFERASE"/>
    <property type="match status" value="1"/>
</dbReference>